<gene>
    <name evidence="1" type="ORF">GMARGA_LOCUS24707</name>
</gene>
<comment type="caution">
    <text evidence="1">The sequence shown here is derived from an EMBL/GenBank/DDBJ whole genome shotgun (WGS) entry which is preliminary data.</text>
</comment>
<name>A0ABN7W084_GIGMA</name>
<keyword evidence="2" id="KW-1185">Reference proteome</keyword>
<proteinExistence type="predicted"/>
<evidence type="ECO:0000313" key="2">
    <source>
        <dbReference type="Proteomes" id="UP000789901"/>
    </source>
</evidence>
<dbReference type="Gene3D" id="1.10.150.50">
    <property type="entry name" value="Transcription Factor, Ets-1"/>
    <property type="match status" value="1"/>
</dbReference>
<sequence length="527" mass="61346">MAWLNISRIIPQQILPYSFATAIKRTPLITKQIRCININLSSRYLKTASACQKSQTVEHDYSTVQNWSPNEVNLFLKEKFARDWEILKKFGFEKHDVTGNELLELKVDDLYEAGLPFLVAKKLEIIIKAIKKTFYIQDYNDEGELLEKFEKYRMSDEDDFRDFLKAVDGKGLESINDNSETPRVIRSLRHIRPNQHYRINAFHLTKVTSNAIKKQKKAFYIQAYNDEDGPLERFEKYTMYSEDDFHDFLTAVDGKGLESIEDNNEAPKVISSLRHIRPNQHYRINASLLTEDTINAIKKPKKTFYIQAYNREGEPLERFETYTMYNEDDFCDFLKAINGTGLESINDNGEVITVIRSLSQIRPNQHYRINASYLKKGASQSIIEDQAMEEETLLAVQNALIEKINGPIKIFSKRVMFDQEGKSLINWDRILICEDRVFLCEARHNMTLKRIYNLVRRLQEFPKKLEATSDLEFKHLLRKQYIGVACGTRFPGDVRRSASDIFGLIVVFPGDGRYNVEMPEKFGFSPV</sequence>
<dbReference type="EMBL" id="CAJVQB010026401">
    <property type="protein sequence ID" value="CAG8808457.1"/>
    <property type="molecule type" value="Genomic_DNA"/>
</dbReference>
<reference evidence="1 2" key="1">
    <citation type="submission" date="2021-06" db="EMBL/GenBank/DDBJ databases">
        <authorList>
            <person name="Kallberg Y."/>
            <person name="Tangrot J."/>
            <person name="Rosling A."/>
        </authorList>
    </citation>
    <scope>NUCLEOTIDE SEQUENCE [LARGE SCALE GENOMIC DNA]</scope>
    <source>
        <strain evidence="1 2">120-4 pot B 10/14</strain>
    </source>
</reference>
<protein>
    <submittedName>
        <fullName evidence="1">15072_t:CDS:1</fullName>
    </submittedName>
</protein>
<evidence type="ECO:0000313" key="1">
    <source>
        <dbReference type="EMBL" id="CAG8808457.1"/>
    </source>
</evidence>
<accession>A0ABN7W084</accession>
<dbReference type="InterPro" id="IPR013761">
    <property type="entry name" value="SAM/pointed_sf"/>
</dbReference>
<organism evidence="1 2">
    <name type="scientific">Gigaspora margarita</name>
    <dbReference type="NCBI Taxonomy" id="4874"/>
    <lineage>
        <taxon>Eukaryota</taxon>
        <taxon>Fungi</taxon>
        <taxon>Fungi incertae sedis</taxon>
        <taxon>Mucoromycota</taxon>
        <taxon>Glomeromycotina</taxon>
        <taxon>Glomeromycetes</taxon>
        <taxon>Diversisporales</taxon>
        <taxon>Gigasporaceae</taxon>
        <taxon>Gigaspora</taxon>
    </lineage>
</organism>
<dbReference type="Proteomes" id="UP000789901">
    <property type="component" value="Unassembled WGS sequence"/>
</dbReference>
<dbReference type="SUPFAM" id="SSF47769">
    <property type="entry name" value="SAM/Pointed domain"/>
    <property type="match status" value="1"/>
</dbReference>